<dbReference type="InterPro" id="IPR001789">
    <property type="entry name" value="Sig_transdc_resp-reg_receiver"/>
</dbReference>
<evidence type="ECO:0008006" key="6">
    <source>
        <dbReference type="Google" id="ProtNLM"/>
    </source>
</evidence>
<dbReference type="InterPro" id="IPR007492">
    <property type="entry name" value="LytTR_DNA-bd_dom"/>
</dbReference>
<dbReference type="Pfam" id="PF04397">
    <property type="entry name" value="LytTR"/>
    <property type="match status" value="1"/>
</dbReference>
<feature type="domain" description="HTH LytTR-type" evidence="3">
    <location>
        <begin position="155"/>
        <end position="248"/>
    </location>
</feature>
<dbReference type="Pfam" id="PF00072">
    <property type="entry name" value="Response_reg"/>
    <property type="match status" value="1"/>
</dbReference>
<dbReference type="RefSeq" id="WP_111061307.1">
    <property type="nucleotide sequence ID" value="NZ_JBHUCU010000007.1"/>
</dbReference>
<evidence type="ECO:0000256" key="1">
    <source>
        <dbReference type="PROSITE-ProRule" id="PRU00169"/>
    </source>
</evidence>
<dbReference type="InterPro" id="IPR046947">
    <property type="entry name" value="LytR-like"/>
</dbReference>
<dbReference type="SMART" id="SM00850">
    <property type="entry name" value="LytTR"/>
    <property type="match status" value="1"/>
</dbReference>
<comment type="caution">
    <text evidence="4">The sequence shown here is derived from an EMBL/GenBank/DDBJ whole genome shotgun (WGS) entry which is preliminary data.</text>
</comment>
<evidence type="ECO:0000313" key="4">
    <source>
        <dbReference type="EMBL" id="PZE18407.1"/>
    </source>
</evidence>
<accession>A0A2W1N297</accession>
<name>A0A2W1N297_9FLAO</name>
<dbReference type="PANTHER" id="PTHR37299:SF1">
    <property type="entry name" value="STAGE 0 SPORULATION PROTEIN A HOMOLOG"/>
    <property type="match status" value="1"/>
</dbReference>
<proteinExistence type="predicted"/>
<evidence type="ECO:0000313" key="5">
    <source>
        <dbReference type="Proteomes" id="UP000249248"/>
    </source>
</evidence>
<reference evidence="4 5" key="1">
    <citation type="submission" date="2018-06" db="EMBL/GenBank/DDBJ databases">
        <title>The draft genome sequence of Crocinitomix sp. SM1701.</title>
        <authorList>
            <person name="Zhang X."/>
        </authorList>
    </citation>
    <scope>NUCLEOTIDE SEQUENCE [LARGE SCALE GENOMIC DNA]</scope>
    <source>
        <strain evidence="4 5">SM1701</strain>
    </source>
</reference>
<organism evidence="4 5">
    <name type="scientific">Putridiphycobacter roseus</name>
    <dbReference type="NCBI Taxonomy" id="2219161"/>
    <lineage>
        <taxon>Bacteria</taxon>
        <taxon>Pseudomonadati</taxon>
        <taxon>Bacteroidota</taxon>
        <taxon>Flavobacteriia</taxon>
        <taxon>Flavobacteriales</taxon>
        <taxon>Crocinitomicaceae</taxon>
        <taxon>Putridiphycobacter</taxon>
    </lineage>
</organism>
<evidence type="ECO:0000259" key="3">
    <source>
        <dbReference type="PROSITE" id="PS50930"/>
    </source>
</evidence>
<dbReference type="Gene3D" id="2.40.50.1020">
    <property type="entry name" value="LytTr DNA-binding domain"/>
    <property type="match status" value="1"/>
</dbReference>
<dbReference type="EMBL" id="QKSB01000001">
    <property type="protein sequence ID" value="PZE18407.1"/>
    <property type="molecule type" value="Genomic_DNA"/>
</dbReference>
<dbReference type="PANTHER" id="PTHR37299">
    <property type="entry name" value="TRANSCRIPTIONAL REGULATOR-RELATED"/>
    <property type="match status" value="1"/>
</dbReference>
<dbReference type="GO" id="GO:0000156">
    <property type="term" value="F:phosphorelay response regulator activity"/>
    <property type="evidence" value="ECO:0007669"/>
    <property type="project" value="InterPro"/>
</dbReference>
<dbReference type="Proteomes" id="UP000249248">
    <property type="component" value="Unassembled WGS sequence"/>
</dbReference>
<protein>
    <recommendedName>
        <fullName evidence="6">DNA-binding response regulator</fullName>
    </recommendedName>
</protein>
<gene>
    <name evidence="4" type="ORF">DNU06_00805</name>
</gene>
<feature type="modified residue" description="4-aspartylphosphate" evidence="1">
    <location>
        <position position="57"/>
    </location>
</feature>
<keyword evidence="5" id="KW-1185">Reference proteome</keyword>
<dbReference type="SUPFAM" id="SSF52172">
    <property type="entry name" value="CheY-like"/>
    <property type="match status" value="1"/>
</dbReference>
<sequence length="248" mass="28690">MKMIKAIIVDDEEDARDVLKTLINFSQFPIEIQAMCKSLKEAVTNIKQLKPDVVFLDIQMPEYAGYEIVNFFDEMEFEIVFITAYDKYALKAFEMSAIDYLVKPINRTRLNESLQRISEKVDQKNTHAAYAVLLETLQNKTFDKIVIPEIDGNLILNLKDIICIQGYGSYVIIHQLNTEKLTVSKNLKYFEKSLPEESNFFRSQKSWIINLDHIKKYNANQGNIYLSNDIIAKLSPTKITAFNLAIQK</sequence>
<feature type="domain" description="Response regulatory" evidence="2">
    <location>
        <begin position="5"/>
        <end position="118"/>
    </location>
</feature>
<dbReference type="OrthoDB" id="2168082at2"/>
<dbReference type="InterPro" id="IPR011006">
    <property type="entry name" value="CheY-like_superfamily"/>
</dbReference>
<dbReference type="SMART" id="SM00448">
    <property type="entry name" value="REC"/>
    <property type="match status" value="1"/>
</dbReference>
<dbReference type="AlphaFoldDB" id="A0A2W1N297"/>
<dbReference type="PROSITE" id="PS50110">
    <property type="entry name" value="RESPONSE_REGULATORY"/>
    <property type="match status" value="1"/>
</dbReference>
<dbReference type="PROSITE" id="PS50930">
    <property type="entry name" value="HTH_LYTTR"/>
    <property type="match status" value="1"/>
</dbReference>
<evidence type="ECO:0000259" key="2">
    <source>
        <dbReference type="PROSITE" id="PS50110"/>
    </source>
</evidence>
<dbReference type="GO" id="GO:0003677">
    <property type="term" value="F:DNA binding"/>
    <property type="evidence" value="ECO:0007669"/>
    <property type="project" value="InterPro"/>
</dbReference>
<dbReference type="Gene3D" id="3.40.50.2300">
    <property type="match status" value="1"/>
</dbReference>
<keyword evidence="1" id="KW-0597">Phosphoprotein</keyword>